<feature type="compositionally biased region" description="Low complexity" evidence="1">
    <location>
        <begin position="198"/>
        <end position="207"/>
    </location>
</feature>
<gene>
    <name evidence="2" type="ORF">ABB55_27600</name>
</gene>
<evidence type="ECO:0000313" key="2">
    <source>
        <dbReference type="EMBL" id="KPL55533.1"/>
    </source>
</evidence>
<name>A0A0P6VWJ3_9HYPH</name>
<comment type="caution">
    <text evidence="2">The sequence shown here is derived from an EMBL/GenBank/DDBJ whole genome shotgun (WGS) entry which is preliminary data.</text>
</comment>
<proteinExistence type="predicted"/>
<dbReference type="Proteomes" id="UP000048984">
    <property type="component" value="Unassembled WGS sequence"/>
</dbReference>
<keyword evidence="3" id="KW-1185">Reference proteome</keyword>
<dbReference type="EMBL" id="LJYW01000001">
    <property type="protein sequence ID" value="KPL55533.1"/>
    <property type="molecule type" value="Genomic_DNA"/>
</dbReference>
<evidence type="ECO:0000313" key="3">
    <source>
        <dbReference type="Proteomes" id="UP000048984"/>
    </source>
</evidence>
<sequence length="241" mass="25605">MVPAIVSIALTAASVSVWIAAICCAISSVARAVWPASDFTSAATTAKPRPASPARAASMVALSASRLVCSAMSRISETTLPMREAVSARALTRWLAPRAAASAWFTTWPVWPIVAAISLIEVDSSSEQAATDWTLREAAREASPARPASLLAEAASAVSFWAVASMARALSLTPRTTSPIEVEKSRRRPSSAFWRPWRASTSRSEAASRSRRSMPLRRNTSTECAMAPISSRRLTAGTVTS</sequence>
<feature type="region of interest" description="Disordered" evidence="1">
    <location>
        <begin position="197"/>
        <end position="241"/>
    </location>
</feature>
<reference evidence="2 3" key="2">
    <citation type="submission" date="2015-10" db="EMBL/GenBank/DDBJ databases">
        <title>Draft Genome Sequence of Prosthecomicrobium hirschii ATCC 27832.</title>
        <authorList>
            <person name="Daniel J."/>
            <person name="Givan S.A."/>
            <person name="Brun Y.V."/>
            <person name="Brown P.J."/>
        </authorList>
    </citation>
    <scope>NUCLEOTIDE SEQUENCE [LARGE SCALE GENOMIC DNA]</scope>
    <source>
        <strain evidence="2 3">16</strain>
    </source>
</reference>
<accession>A0A0P6VWJ3</accession>
<dbReference type="AlphaFoldDB" id="A0A0P6VWJ3"/>
<organism evidence="2 3">
    <name type="scientific">Prosthecodimorpha hirschii</name>
    <dbReference type="NCBI Taxonomy" id="665126"/>
    <lineage>
        <taxon>Bacteria</taxon>
        <taxon>Pseudomonadati</taxon>
        <taxon>Pseudomonadota</taxon>
        <taxon>Alphaproteobacteria</taxon>
        <taxon>Hyphomicrobiales</taxon>
        <taxon>Ancalomicrobiaceae</taxon>
        <taxon>Prosthecodimorpha</taxon>
    </lineage>
</organism>
<evidence type="ECO:0000256" key="1">
    <source>
        <dbReference type="SAM" id="MobiDB-lite"/>
    </source>
</evidence>
<protein>
    <submittedName>
        <fullName evidence="2">Uncharacterized protein</fullName>
    </submittedName>
</protein>
<reference evidence="2 3" key="1">
    <citation type="submission" date="2015-09" db="EMBL/GenBank/DDBJ databases">
        <authorList>
            <person name="Jackson K.R."/>
            <person name="Lunt B.L."/>
            <person name="Fisher J.N.B."/>
            <person name="Gardner A.V."/>
            <person name="Bailey M.E."/>
            <person name="Deus L.M."/>
            <person name="Earl A.S."/>
            <person name="Gibby P.D."/>
            <person name="Hartmann K.A."/>
            <person name="Liu J.E."/>
            <person name="Manci A.M."/>
            <person name="Nielsen D.A."/>
            <person name="Solomon M.B."/>
            <person name="Breakwell D.P."/>
            <person name="Burnett S.H."/>
            <person name="Grose J.H."/>
        </authorList>
    </citation>
    <scope>NUCLEOTIDE SEQUENCE [LARGE SCALE GENOMIC DNA]</scope>
    <source>
        <strain evidence="2 3">16</strain>
    </source>
</reference>